<evidence type="ECO:0000313" key="1">
    <source>
        <dbReference type="EMBL" id="EFN88469.1"/>
    </source>
</evidence>
<accession>E2B761</accession>
<dbReference type="EMBL" id="GL446127">
    <property type="protein sequence ID" value="EFN88469.1"/>
    <property type="molecule type" value="Genomic_DNA"/>
</dbReference>
<dbReference type="Proteomes" id="UP000008237">
    <property type="component" value="Unassembled WGS sequence"/>
</dbReference>
<name>E2B761_HARSA</name>
<keyword evidence="2" id="KW-1185">Reference proteome</keyword>
<evidence type="ECO:0000313" key="2">
    <source>
        <dbReference type="Proteomes" id="UP000008237"/>
    </source>
</evidence>
<reference evidence="1 2" key="1">
    <citation type="journal article" date="2010" name="Science">
        <title>Genomic comparison of the ants Camponotus floridanus and Harpegnathos saltator.</title>
        <authorList>
            <person name="Bonasio R."/>
            <person name="Zhang G."/>
            <person name="Ye C."/>
            <person name="Mutti N.S."/>
            <person name="Fang X."/>
            <person name="Qin N."/>
            <person name="Donahue G."/>
            <person name="Yang P."/>
            <person name="Li Q."/>
            <person name="Li C."/>
            <person name="Zhang P."/>
            <person name="Huang Z."/>
            <person name="Berger S.L."/>
            <person name="Reinberg D."/>
            <person name="Wang J."/>
            <person name="Liebig J."/>
        </authorList>
    </citation>
    <scope>NUCLEOTIDE SEQUENCE [LARGE SCALE GENOMIC DNA]</scope>
    <source>
        <strain evidence="1 2">R22 G/1</strain>
    </source>
</reference>
<dbReference type="AlphaFoldDB" id="E2B761"/>
<protein>
    <submittedName>
        <fullName evidence="1">Uncharacterized protein</fullName>
    </submittedName>
</protein>
<sequence>MGDIISSAVIGIINESNVMLEEDLILFDDNDNEGVYEECPDDPTTDETYDPSDAAQILKDYIPLEYKTKIVALAEAHPHWNLKTLQEMGGGRLKRKDSLILWKT</sequence>
<organism evidence="2">
    <name type="scientific">Harpegnathos saltator</name>
    <name type="common">Jerdon's jumping ant</name>
    <dbReference type="NCBI Taxonomy" id="610380"/>
    <lineage>
        <taxon>Eukaryota</taxon>
        <taxon>Metazoa</taxon>
        <taxon>Ecdysozoa</taxon>
        <taxon>Arthropoda</taxon>
        <taxon>Hexapoda</taxon>
        <taxon>Insecta</taxon>
        <taxon>Pterygota</taxon>
        <taxon>Neoptera</taxon>
        <taxon>Endopterygota</taxon>
        <taxon>Hymenoptera</taxon>
        <taxon>Apocrita</taxon>
        <taxon>Aculeata</taxon>
        <taxon>Formicoidea</taxon>
        <taxon>Formicidae</taxon>
        <taxon>Ponerinae</taxon>
        <taxon>Ponerini</taxon>
        <taxon>Harpegnathos</taxon>
    </lineage>
</organism>
<proteinExistence type="predicted"/>
<dbReference type="InParanoid" id="E2B761"/>
<dbReference type="OrthoDB" id="10039452at2759"/>
<gene>
    <name evidence="1" type="ORF">EAI_10970</name>
</gene>